<dbReference type="GO" id="GO:0015036">
    <property type="term" value="F:disulfide oxidoreductase activity"/>
    <property type="evidence" value="ECO:0007669"/>
    <property type="project" value="UniProtKB-ARBA"/>
</dbReference>
<evidence type="ECO:0000256" key="6">
    <source>
        <dbReference type="ARBA" id="ARBA00067618"/>
    </source>
</evidence>
<dbReference type="GO" id="GO:0051537">
    <property type="term" value="F:2 iron, 2 sulfur cluster binding"/>
    <property type="evidence" value="ECO:0007669"/>
    <property type="project" value="UniProtKB-KW"/>
</dbReference>
<evidence type="ECO:0000256" key="4">
    <source>
        <dbReference type="ARBA" id="ARBA00023014"/>
    </source>
</evidence>
<dbReference type="PANTHER" id="PTHR10293:SF16">
    <property type="entry name" value="GLUTAREDOXIN-RELATED PROTEIN 5, MITOCHONDRIAL"/>
    <property type="match status" value="1"/>
</dbReference>
<dbReference type="InterPro" id="IPR036249">
    <property type="entry name" value="Thioredoxin-like_sf"/>
</dbReference>
<dbReference type="InterPro" id="IPR002109">
    <property type="entry name" value="Glutaredoxin"/>
</dbReference>
<dbReference type="CDD" id="cd03028">
    <property type="entry name" value="GRX_PICOT_like"/>
    <property type="match status" value="1"/>
</dbReference>
<dbReference type="SUPFAM" id="SSF52833">
    <property type="entry name" value="Thioredoxin-like"/>
    <property type="match status" value="1"/>
</dbReference>
<name>A0A061ALL5_RHOTO</name>
<dbReference type="GO" id="GO:0005759">
    <property type="term" value="C:mitochondrial matrix"/>
    <property type="evidence" value="ECO:0007669"/>
    <property type="project" value="TreeGrafter"/>
</dbReference>
<protein>
    <recommendedName>
        <fullName evidence="6">Monothiol glutaredoxin-5, mitochondrial</fullName>
    </recommendedName>
</protein>
<dbReference type="PANTHER" id="PTHR10293">
    <property type="entry name" value="GLUTAREDOXIN FAMILY MEMBER"/>
    <property type="match status" value="1"/>
</dbReference>
<dbReference type="InterPro" id="IPR004480">
    <property type="entry name" value="Monothiol_GRX-rel"/>
</dbReference>
<dbReference type="PROSITE" id="PS51354">
    <property type="entry name" value="GLUTAREDOXIN_2"/>
    <property type="match status" value="1"/>
</dbReference>
<feature type="domain" description="Glutaredoxin" evidence="7">
    <location>
        <begin position="61"/>
        <end position="127"/>
    </location>
</feature>
<evidence type="ECO:0000313" key="8">
    <source>
        <dbReference type="EMBL" id="CDR36242.1"/>
    </source>
</evidence>
<sequence>MSARIATSFLRQSARPTAFPAARLAATASPLANPATFARIRLLSSDARKKIDDVVTKNPLVLFMKGTPSFPQCGFSRAVCQILEVNGVPEEKIVAFNCLEDQELREGIKEYSSWPTIPQLYIGGEFVGGCDIAIQMHQSGELEKLLVEHKLVEAEGKAEPGAEA</sequence>
<dbReference type="Gene3D" id="3.40.30.10">
    <property type="entry name" value="Glutaredoxin"/>
    <property type="match status" value="1"/>
</dbReference>
<accession>A0A061ALL5</accession>
<keyword evidence="5" id="KW-0676">Redox-active center</keyword>
<proteinExistence type="predicted"/>
<dbReference type="OrthoDB" id="415696at2759"/>
<dbReference type="GO" id="GO:0046872">
    <property type="term" value="F:metal ion binding"/>
    <property type="evidence" value="ECO:0007669"/>
    <property type="project" value="UniProtKB-KW"/>
</dbReference>
<dbReference type="NCBIfam" id="TIGR00365">
    <property type="entry name" value="Grx4 family monothiol glutaredoxin"/>
    <property type="match status" value="1"/>
</dbReference>
<evidence type="ECO:0000256" key="5">
    <source>
        <dbReference type="ARBA" id="ARBA00023284"/>
    </source>
</evidence>
<evidence type="ECO:0000259" key="7">
    <source>
        <dbReference type="Pfam" id="PF00462"/>
    </source>
</evidence>
<keyword evidence="1" id="KW-0001">2Fe-2S</keyword>
<keyword evidence="4" id="KW-0411">Iron-sulfur</keyword>
<keyword evidence="3" id="KW-0408">Iron</keyword>
<dbReference type="FunFam" id="3.40.30.10:FF:000005">
    <property type="entry name" value="Glutaredoxin 5"/>
    <property type="match status" value="1"/>
</dbReference>
<evidence type="ECO:0000256" key="3">
    <source>
        <dbReference type="ARBA" id="ARBA00023004"/>
    </source>
</evidence>
<gene>
    <name evidence="8" type="ORF">RHTO0S_01e17348g</name>
</gene>
<dbReference type="Pfam" id="PF00462">
    <property type="entry name" value="Glutaredoxin"/>
    <property type="match status" value="1"/>
</dbReference>
<evidence type="ECO:0000256" key="2">
    <source>
        <dbReference type="ARBA" id="ARBA00022723"/>
    </source>
</evidence>
<dbReference type="EMBL" id="LK052936">
    <property type="protein sequence ID" value="CDR36242.1"/>
    <property type="molecule type" value="Genomic_DNA"/>
</dbReference>
<evidence type="ECO:0000256" key="1">
    <source>
        <dbReference type="ARBA" id="ARBA00022714"/>
    </source>
</evidence>
<organism evidence="8">
    <name type="scientific">Rhodotorula toruloides</name>
    <name type="common">Yeast</name>
    <name type="synonym">Rhodosporidium toruloides</name>
    <dbReference type="NCBI Taxonomy" id="5286"/>
    <lineage>
        <taxon>Eukaryota</taxon>
        <taxon>Fungi</taxon>
        <taxon>Dikarya</taxon>
        <taxon>Basidiomycota</taxon>
        <taxon>Pucciniomycotina</taxon>
        <taxon>Microbotryomycetes</taxon>
        <taxon>Sporidiobolales</taxon>
        <taxon>Sporidiobolaceae</taxon>
        <taxon>Rhodotorula</taxon>
    </lineage>
</organism>
<dbReference type="AlphaFoldDB" id="A0A061ALL5"/>
<dbReference type="GO" id="GO:0044571">
    <property type="term" value="P:[2Fe-2S] cluster assembly"/>
    <property type="evidence" value="ECO:0007669"/>
    <property type="project" value="UniProtKB-ARBA"/>
</dbReference>
<keyword evidence="2" id="KW-0479">Metal-binding</keyword>
<dbReference type="InterPro" id="IPR033658">
    <property type="entry name" value="GRX_PICOT-like"/>
</dbReference>
<reference evidence="8" key="1">
    <citation type="journal article" date="2014" name="Genome Announc.">
        <title>Draft genome sequence of Rhodosporidium toruloides CECT1137, an oleaginous yeast of biotechnological interest.</title>
        <authorList>
            <person name="Morin N."/>
            <person name="Calcas X."/>
            <person name="Devillers H."/>
            <person name="Durrens P."/>
            <person name="Sherman D.J."/>
            <person name="Nicaud J.-M."/>
            <person name="Neuveglise C."/>
        </authorList>
    </citation>
    <scope>NUCLEOTIDE SEQUENCE</scope>
    <source>
        <strain evidence="8">CECT1137</strain>
    </source>
</reference>